<sequence>MPKSFFEIEHKFSLNSSGLQQFAEQLGCNMENNTSVNFPSEIAAGSAGLIKVQSDVWVFIIDATLNKPIRFTRIPMEEDCWILYYDLSDHYSRHIVDGVKHTIGYKAKLGFAVMDSRIKSSYISDIGDRAYSLRIVIKKSFLNKYLREKGFIENFWHILGHNGTFFYGQLDARSKVMLYNLKKHKMNSFNYEFLLKSTTYNLLGYFFERLNINAPLRVVYEKDRKAILMSNKFLLSNLVVPFPGIEKLAEIANMSVTKYKYLYKSIFGMTPAVFFKNEKLLLARELLESGNFKTVGEVAFLLGYQKLSYFSMIYMNQFGIYPVESLQTIKIK</sequence>
<comment type="caution">
    <text evidence="4">The sequence shown here is derived from an EMBL/GenBank/DDBJ whole genome shotgun (WGS) entry which is preliminary data.</text>
</comment>
<dbReference type="InterPro" id="IPR018060">
    <property type="entry name" value="HTH_AraC"/>
</dbReference>
<dbReference type="PANTHER" id="PTHR47893">
    <property type="entry name" value="REGULATORY PROTEIN PCHR"/>
    <property type="match status" value="1"/>
</dbReference>
<dbReference type="RefSeq" id="WP_290362014.1">
    <property type="nucleotide sequence ID" value="NZ_JAUFQU010000001.1"/>
</dbReference>
<reference evidence="5" key="1">
    <citation type="journal article" date="2019" name="Int. J. Syst. Evol. Microbiol.">
        <title>The Global Catalogue of Microorganisms (GCM) 10K type strain sequencing project: providing services to taxonomists for standard genome sequencing and annotation.</title>
        <authorList>
            <consortium name="The Broad Institute Genomics Platform"/>
            <consortium name="The Broad Institute Genome Sequencing Center for Infectious Disease"/>
            <person name="Wu L."/>
            <person name="Ma J."/>
        </authorList>
    </citation>
    <scope>NUCLEOTIDE SEQUENCE [LARGE SCALE GENOMIC DNA]</scope>
    <source>
        <strain evidence="5">CECT 7184</strain>
    </source>
</reference>
<dbReference type="InterPro" id="IPR009057">
    <property type="entry name" value="Homeodomain-like_sf"/>
</dbReference>
<keyword evidence="2" id="KW-0804">Transcription</keyword>
<evidence type="ECO:0000313" key="5">
    <source>
        <dbReference type="Proteomes" id="UP001242368"/>
    </source>
</evidence>
<dbReference type="PROSITE" id="PS01124">
    <property type="entry name" value="HTH_ARAC_FAMILY_2"/>
    <property type="match status" value="1"/>
</dbReference>
<evidence type="ECO:0000256" key="2">
    <source>
        <dbReference type="ARBA" id="ARBA00023163"/>
    </source>
</evidence>
<proteinExistence type="predicted"/>
<keyword evidence="5" id="KW-1185">Reference proteome</keyword>
<evidence type="ECO:0000256" key="1">
    <source>
        <dbReference type="ARBA" id="ARBA00023015"/>
    </source>
</evidence>
<dbReference type="Gene3D" id="1.10.10.60">
    <property type="entry name" value="Homeodomain-like"/>
    <property type="match status" value="1"/>
</dbReference>
<gene>
    <name evidence="4" type="ORF">QW060_01840</name>
</gene>
<dbReference type="Pfam" id="PF12833">
    <property type="entry name" value="HTH_18"/>
    <property type="match status" value="1"/>
</dbReference>
<dbReference type="PANTHER" id="PTHR47893:SF1">
    <property type="entry name" value="REGULATORY PROTEIN PCHR"/>
    <property type="match status" value="1"/>
</dbReference>
<feature type="domain" description="HTH araC/xylS-type" evidence="3">
    <location>
        <begin position="228"/>
        <end position="328"/>
    </location>
</feature>
<dbReference type="Proteomes" id="UP001242368">
    <property type="component" value="Unassembled WGS sequence"/>
</dbReference>
<organism evidence="4 5">
    <name type="scientific">Paenimyroides ceti</name>
    <dbReference type="NCBI Taxonomy" id="395087"/>
    <lineage>
        <taxon>Bacteria</taxon>
        <taxon>Pseudomonadati</taxon>
        <taxon>Bacteroidota</taxon>
        <taxon>Flavobacteriia</taxon>
        <taxon>Flavobacteriales</taxon>
        <taxon>Flavobacteriaceae</taxon>
        <taxon>Paenimyroides</taxon>
    </lineage>
</organism>
<dbReference type="EMBL" id="JAUFQU010000001">
    <property type="protein sequence ID" value="MDN3705865.1"/>
    <property type="molecule type" value="Genomic_DNA"/>
</dbReference>
<keyword evidence="1" id="KW-0805">Transcription regulation</keyword>
<evidence type="ECO:0000259" key="3">
    <source>
        <dbReference type="PROSITE" id="PS01124"/>
    </source>
</evidence>
<accession>A0ABT8CRN4</accession>
<dbReference type="InterPro" id="IPR053142">
    <property type="entry name" value="PchR_regulatory_protein"/>
</dbReference>
<protein>
    <submittedName>
        <fullName evidence="4">AraC family transcriptional regulator</fullName>
    </submittedName>
</protein>
<dbReference type="SUPFAM" id="SSF46689">
    <property type="entry name" value="Homeodomain-like"/>
    <property type="match status" value="1"/>
</dbReference>
<evidence type="ECO:0000313" key="4">
    <source>
        <dbReference type="EMBL" id="MDN3705865.1"/>
    </source>
</evidence>
<name>A0ABT8CRN4_9FLAO</name>
<dbReference type="SMART" id="SM00342">
    <property type="entry name" value="HTH_ARAC"/>
    <property type="match status" value="1"/>
</dbReference>